<proteinExistence type="predicted"/>
<accession>A0AC58SN33</accession>
<keyword evidence="1" id="KW-1185">Reference proteome</keyword>
<reference evidence="2" key="2">
    <citation type="submission" date="2025-08" db="UniProtKB">
        <authorList>
            <consortium name="RefSeq"/>
        </authorList>
    </citation>
    <scope>IDENTIFICATION</scope>
    <source>
        <tissue evidence="2">Leaf</tissue>
    </source>
</reference>
<dbReference type="RefSeq" id="XP_075086375.1">
    <property type="nucleotide sequence ID" value="XM_075230274.1"/>
</dbReference>
<evidence type="ECO:0000313" key="1">
    <source>
        <dbReference type="Proteomes" id="UP000790787"/>
    </source>
</evidence>
<organism evidence="1 2">
    <name type="scientific">Nicotiana tabacum</name>
    <name type="common">Common tobacco</name>
    <dbReference type="NCBI Taxonomy" id="4097"/>
    <lineage>
        <taxon>Eukaryota</taxon>
        <taxon>Viridiplantae</taxon>
        <taxon>Streptophyta</taxon>
        <taxon>Embryophyta</taxon>
        <taxon>Tracheophyta</taxon>
        <taxon>Spermatophyta</taxon>
        <taxon>Magnoliopsida</taxon>
        <taxon>eudicotyledons</taxon>
        <taxon>Gunneridae</taxon>
        <taxon>Pentapetalae</taxon>
        <taxon>asterids</taxon>
        <taxon>lamiids</taxon>
        <taxon>Solanales</taxon>
        <taxon>Solanaceae</taxon>
        <taxon>Nicotianoideae</taxon>
        <taxon>Nicotianeae</taxon>
        <taxon>Nicotiana</taxon>
    </lineage>
</organism>
<gene>
    <name evidence="2" type="primary">LOC142169072</name>
</gene>
<dbReference type="Proteomes" id="UP000790787">
    <property type="component" value="Chromosome 14"/>
</dbReference>
<name>A0AC58SN33_TOBAC</name>
<protein>
    <submittedName>
        <fullName evidence="2">Uncharacterized protein LOC142169072</fullName>
    </submittedName>
</protein>
<evidence type="ECO:0000313" key="2">
    <source>
        <dbReference type="RefSeq" id="XP_075086375.1"/>
    </source>
</evidence>
<reference evidence="1" key="1">
    <citation type="journal article" date="2014" name="Nat. Commun.">
        <title>The tobacco genome sequence and its comparison with those of tomato and potato.</title>
        <authorList>
            <person name="Sierro N."/>
            <person name="Battey J.N."/>
            <person name="Ouadi S."/>
            <person name="Bakaher N."/>
            <person name="Bovet L."/>
            <person name="Willig A."/>
            <person name="Goepfert S."/>
            <person name="Peitsch M.C."/>
            <person name="Ivanov N.V."/>
        </authorList>
    </citation>
    <scope>NUCLEOTIDE SEQUENCE [LARGE SCALE GENOMIC DNA]</scope>
</reference>
<sequence length="260" mass="30428">MHQAASNVNNKIWVYWDKEFTASVIDHDEQKLTLEMRHVENNNHFFLTVIYAKCTPILIRPLWEVLRHKSAIYDSPWCVIGDFNVIVFVEEKIGGILYQMSKSMDFLYMIEDCGLVDLGFYGPKYTWSNGRGQGSIVWKRLDRGLVNDQWLSAFPSTSVSHLASTGSDHNPILMKINIRHDTRNKYFRFLNFWVDNVNFKPFVKDIWDKQVNGSAMWVFHQKLKALCTGLSRWSRQEYGDIFQKAKEFEEQVKAAEMVLA</sequence>